<dbReference type="AlphaFoldDB" id="A0A8J6PS72"/>
<dbReference type="PANTHER" id="PTHR33154">
    <property type="entry name" value="TRANSCRIPTIONAL REGULATOR, ARSR FAMILY"/>
    <property type="match status" value="1"/>
</dbReference>
<gene>
    <name evidence="5" type="ORF">H9Y05_15185</name>
</gene>
<dbReference type="PROSITE" id="PS50987">
    <property type="entry name" value="HTH_ARSR_2"/>
    <property type="match status" value="1"/>
</dbReference>
<dbReference type="PANTHER" id="PTHR33154:SF15">
    <property type="entry name" value="REGULATORY PROTEIN ARSR"/>
    <property type="match status" value="1"/>
</dbReference>
<dbReference type="GO" id="GO:0003700">
    <property type="term" value="F:DNA-binding transcription factor activity"/>
    <property type="evidence" value="ECO:0007669"/>
    <property type="project" value="InterPro"/>
</dbReference>
<keyword evidence="3" id="KW-0804">Transcription</keyword>
<reference evidence="5" key="1">
    <citation type="submission" date="2020-09" db="EMBL/GenBank/DDBJ databases">
        <title>Taishania pollutisoli gen. nov., sp. nov., Isolated from Tetrabromobisphenol A-Contaminated Soil.</title>
        <authorList>
            <person name="Chen Q."/>
        </authorList>
    </citation>
    <scope>NUCLEOTIDE SEQUENCE</scope>
    <source>
        <strain evidence="5">CZZ-1</strain>
    </source>
</reference>
<dbReference type="InterPro" id="IPR011991">
    <property type="entry name" value="ArsR-like_HTH"/>
</dbReference>
<dbReference type="EMBL" id="JACVEL010000016">
    <property type="protein sequence ID" value="MBC9813818.1"/>
    <property type="molecule type" value="Genomic_DNA"/>
</dbReference>
<dbReference type="SUPFAM" id="SSF46785">
    <property type="entry name" value="Winged helix' DNA-binding domain"/>
    <property type="match status" value="1"/>
</dbReference>
<dbReference type="InterPro" id="IPR001845">
    <property type="entry name" value="HTH_ArsR_DNA-bd_dom"/>
</dbReference>
<dbReference type="InterPro" id="IPR036388">
    <property type="entry name" value="WH-like_DNA-bd_sf"/>
</dbReference>
<protein>
    <submittedName>
        <fullName evidence="5">Winged helix-turn-helix transcriptional regulator</fullName>
    </submittedName>
</protein>
<dbReference type="GO" id="GO:0003677">
    <property type="term" value="F:DNA binding"/>
    <property type="evidence" value="ECO:0007669"/>
    <property type="project" value="UniProtKB-KW"/>
</dbReference>
<feature type="domain" description="HTH arsR-type" evidence="4">
    <location>
        <begin position="8"/>
        <end position="112"/>
    </location>
</feature>
<comment type="caution">
    <text evidence="5">The sequence shown here is derived from an EMBL/GenBank/DDBJ whole genome shotgun (WGS) entry which is preliminary data.</text>
</comment>
<keyword evidence="2" id="KW-0238">DNA-binding</keyword>
<keyword evidence="6" id="KW-1185">Reference proteome</keyword>
<sequence>MGATKHEIYRKDVVKIAELLKAIAHPARLKAVLLIANSTDEDLTAKDIQKEIPLSQSTIAQHLKQLRDSGLVETQLRTIDKVNHLCYRINLQALNQIKKLIELLIKKSTIKQDDNVETLRNFYSKLQAITNWNQSFES</sequence>
<evidence type="ECO:0000313" key="5">
    <source>
        <dbReference type="EMBL" id="MBC9813818.1"/>
    </source>
</evidence>
<name>A0A8J6PS72_9FLAO</name>
<evidence type="ECO:0000256" key="3">
    <source>
        <dbReference type="ARBA" id="ARBA00023163"/>
    </source>
</evidence>
<dbReference type="PRINTS" id="PR00778">
    <property type="entry name" value="HTHARSR"/>
</dbReference>
<keyword evidence="1" id="KW-0805">Transcription regulation</keyword>
<evidence type="ECO:0000259" key="4">
    <source>
        <dbReference type="PROSITE" id="PS50987"/>
    </source>
</evidence>
<accession>A0A8J6PS72</accession>
<dbReference type="Gene3D" id="1.10.10.10">
    <property type="entry name" value="Winged helix-like DNA-binding domain superfamily/Winged helix DNA-binding domain"/>
    <property type="match status" value="1"/>
</dbReference>
<evidence type="ECO:0000313" key="6">
    <source>
        <dbReference type="Proteomes" id="UP000652681"/>
    </source>
</evidence>
<dbReference type="InterPro" id="IPR051081">
    <property type="entry name" value="HTH_MetalResp_TranReg"/>
</dbReference>
<dbReference type="Pfam" id="PF01022">
    <property type="entry name" value="HTH_5"/>
    <property type="match status" value="1"/>
</dbReference>
<dbReference type="RefSeq" id="WP_216714772.1">
    <property type="nucleotide sequence ID" value="NZ_JACVEL010000016.1"/>
</dbReference>
<evidence type="ECO:0000256" key="1">
    <source>
        <dbReference type="ARBA" id="ARBA00023015"/>
    </source>
</evidence>
<dbReference type="Proteomes" id="UP000652681">
    <property type="component" value="Unassembled WGS sequence"/>
</dbReference>
<proteinExistence type="predicted"/>
<dbReference type="InterPro" id="IPR036390">
    <property type="entry name" value="WH_DNA-bd_sf"/>
</dbReference>
<dbReference type="CDD" id="cd00090">
    <property type="entry name" value="HTH_ARSR"/>
    <property type="match status" value="1"/>
</dbReference>
<organism evidence="5 6">
    <name type="scientific">Taishania pollutisoli</name>
    <dbReference type="NCBI Taxonomy" id="2766479"/>
    <lineage>
        <taxon>Bacteria</taxon>
        <taxon>Pseudomonadati</taxon>
        <taxon>Bacteroidota</taxon>
        <taxon>Flavobacteriia</taxon>
        <taxon>Flavobacteriales</taxon>
        <taxon>Crocinitomicaceae</taxon>
        <taxon>Taishania</taxon>
    </lineage>
</organism>
<evidence type="ECO:0000256" key="2">
    <source>
        <dbReference type="ARBA" id="ARBA00023125"/>
    </source>
</evidence>
<dbReference type="SMART" id="SM00418">
    <property type="entry name" value="HTH_ARSR"/>
    <property type="match status" value="1"/>
</dbReference>